<evidence type="ECO:0000256" key="1">
    <source>
        <dbReference type="SAM" id="MobiDB-lite"/>
    </source>
</evidence>
<evidence type="ECO:0000313" key="3">
    <source>
        <dbReference type="Proteomes" id="UP000246722"/>
    </source>
</evidence>
<proteinExistence type="predicted"/>
<evidence type="ECO:0000313" key="2">
    <source>
        <dbReference type="EMBL" id="PXA68531.1"/>
    </source>
</evidence>
<feature type="region of interest" description="Disordered" evidence="1">
    <location>
        <begin position="649"/>
        <end position="701"/>
    </location>
</feature>
<organism evidence="2 3">
    <name type="scientific">Cryobacterium arcticum</name>
    <dbReference type="NCBI Taxonomy" id="670052"/>
    <lineage>
        <taxon>Bacteria</taxon>
        <taxon>Bacillati</taxon>
        <taxon>Actinomycetota</taxon>
        <taxon>Actinomycetes</taxon>
        <taxon>Micrococcales</taxon>
        <taxon>Microbacteriaceae</taxon>
        <taxon>Cryobacterium</taxon>
    </lineage>
</organism>
<protein>
    <recommendedName>
        <fullName evidence="4">Toprim domain-containing protein</fullName>
    </recommendedName>
</protein>
<dbReference type="CDD" id="cd00188">
    <property type="entry name" value="TOPRIM"/>
    <property type="match status" value="1"/>
</dbReference>
<dbReference type="InterPro" id="IPR027417">
    <property type="entry name" value="P-loop_NTPase"/>
</dbReference>
<dbReference type="Proteomes" id="UP000246722">
    <property type="component" value="Unassembled WGS sequence"/>
</dbReference>
<dbReference type="Pfam" id="PF13481">
    <property type="entry name" value="AAA_25"/>
    <property type="match status" value="1"/>
</dbReference>
<dbReference type="Gene3D" id="3.40.1360.10">
    <property type="match status" value="1"/>
</dbReference>
<evidence type="ECO:0008006" key="4">
    <source>
        <dbReference type="Google" id="ProtNLM"/>
    </source>
</evidence>
<sequence>MASKPGNAPEIPPPLKRLIDLLEGVTHSGGDQYQALCPHHDDRAASLSVAWGDTGKVLLDCKAGCDSADVIARLGLKWSDLAAPSTEEAVYKYADEDNNLKYEVVRRSGKKFQQRRPDPKLKGKWVYNMEGVEPLPYRLPELAEALNTGEEVLIVEGESDVEAARSAYDSVATCNSGGAGKWTTAHSEHFRHTSSFITIIADRDPAGYRHALAVYQSLQSVGVDAEQLEIVHSAVGKDLRDHCSDHGLEDLVQIEPEDIPSLVGEAKKSTPKSAPESRVIVQAASKIRSRRQRFLWEDRLPVGTLTLFAGRGGVGKSTFAIWAAVEAQFGRLPGDFQDERSSVLYVSVEDDWETQMKPRLTAAGADMDAFYRLSIEYTEDAQTGERIPNFPEDIPLIAEAIKQTKARLVILDPITSTIQGDDHKVADVRAVLDPLARLASDTDTVILGIMHFNKGAGHVSDKLSGSHAYRDAARSVILFALDEDNDSVVLSQDKGNYARIEAGSLAYRLVDTVVELDDGENAHVAQVEMLGATSVSVSEIINRPTDVDEVVRWLQTFMAENNGRVDAAEGLSVGLSEGFSKSQIGRARSRCRPKVNSNKGGMASGWEWVTEETANNPAYGQSGFFPKLKLSERVLQGPESLTADGALIRADEELALPEEPEREPSKSRRTRSRSTQGSSPGSSGTPSRTKTRTALTIEVEK</sequence>
<gene>
    <name evidence="2" type="ORF">CTB96_18240</name>
</gene>
<name>A0A317ZPV8_9MICO</name>
<feature type="compositionally biased region" description="Low complexity" evidence="1">
    <location>
        <begin position="673"/>
        <end position="688"/>
    </location>
</feature>
<dbReference type="OrthoDB" id="4926055at2"/>
<dbReference type="SUPFAM" id="SSF56731">
    <property type="entry name" value="DNA primase core"/>
    <property type="match status" value="1"/>
</dbReference>
<dbReference type="EMBL" id="QHLY01000012">
    <property type="protein sequence ID" value="PXA68531.1"/>
    <property type="molecule type" value="Genomic_DNA"/>
</dbReference>
<accession>A0A317ZPV8</accession>
<dbReference type="SUPFAM" id="SSF52540">
    <property type="entry name" value="P-loop containing nucleoside triphosphate hydrolases"/>
    <property type="match status" value="1"/>
</dbReference>
<dbReference type="Gene3D" id="3.40.50.300">
    <property type="entry name" value="P-loop containing nucleotide triphosphate hydrolases"/>
    <property type="match status" value="1"/>
</dbReference>
<comment type="caution">
    <text evidence="2">The sequence shown here is derived from an EMBL/GenBank/DDBJ whole genome shotgun (WGS) entry which is preliminary data.</text>
</comment>
<dbReference type="RefSeq" id="WP_110128197.1">
    <property type="nucleotide sequence ID" value="NZ_QHLY01000012.1"/>
</dbReference>
<dbReference type="AlphaFoldDB" id="A0A317ZPV8"/>
<reference evidence="2 3" key="1">
    <citation type="submission" date="2018-05" db="EMBL/GenBank/DDBJ databases">
        <title>Genetic diversity of glacier-inhabiting Cryobacterium bacteria in China and description of Cryobacterium mengkeensis sp. nov. and Arthrobacter glacialis sp. nov.</title>
        <authorList>
            <person name="Liu Q."/>
            <person name="Xin Y.-H."/>
        </authorList>
    </citation>
    <scope>NUCLEOTIDE SEQUENCE [LARGE SCALE GENOMIC DNA]</scope>
    <source>
        <strain evidence="2 3">SK-1</strain>
    </source>
</reference>
<keyword evidence="3" id="KW-1185">Reference proteome</keyword>